<dbReference type="GO" id="GO:0030246">
    <property type="term" value="F:carbohydrate binding"/>
    <property type="evidence" value="ECO:0007669"/>
    <property type="project" value="InterPro"/>
</dbReference>
<evidence type="ECO:0000256" key="3">
    <source>
        <dbReference type="ARBA" id="ARBA00023125"/>
    </source>
</evidence>
<dbReference type="Gene3D" id="3.40.50.1360">
    <property type="match status" value="1"/>
</dbReference>
<dbReference type="KEGG" id="kbs:EPA93_35610"/>
<evidence type="ECO:0000313" key="7">
    <source>
        <dbReference type="Proteomes" id="UP000290365"/>
    </source>
</evidence>
<comment type="similarity">
    <text evidence="1">Belongs to the SorC transcriptional regulatory family.</text>
</comment>
<proteinExistence type="inferred from homology"/>
<dbReference type="PANTHER" id="PTHR34294:SF1">
    <property type="entry name" value="TRANSCRIPTIONAL REGULATOR LSRR"/>
    <property type="match status" value="1"/>
</dbReference>
<keyword evidence="2" id="KW-0805">Transcription regulation</keyword>
<dbReference type="PANTHER" id="PTHR34294">
    <property type="entry name" value="TRANSCRIPTIONAL REGULATOR-RELATED"/>
    <property type="match status" value="1"/>
</dbReference>
<dbReference type="SUPFAM" id="SSF100950">
    <property type="entry name" value="NagB/RpiA/CoA transferase-like"/>
    <property type="match status" value="1"/>
</dbReference>
<dbReference type="OrthoDB" id="58802at2"/>
<dbReference type="InterPro" id="IPR051054">
    <property type="entry name" value="SorC_transcr_regulators"/>
</dbReference>
<sequence length="348" mass="38300">MLMGIPQGNANDGKLLGDDRFLRRIAYLYYEDGQTQDAIAEMEFCSRQTIGKALQRAKDRGFIRISIVPEERTGYLRNLSRDLRLRLGLDDLILVPGQNLETGGAAHDILTAITSTAAEYLDQLLTDSDILAVSGGRHVMRQVVTHLKPTKLLPNLIVVPTIGFVRPQTSLGDSNLVSYDIAVAYGAKHFWLPLPAIVETQAQLEQSRSLPVVRDVLKTIEQATVIMTGLWLPNANEKLIEAGILSRQQVELLRSCHPVVDINHWAFDASGMCINQQFDPPPCYLTGLEIPHLKEKVRAGSTKVILVAGANRAYVPSILAALKAGIANILVTDHVTAELLMQSGEKLR</sequence>
<dbReference type="AlphaFoldDB" id="A0A4P6JZT4"/>
<reference evidence="6 7" key="1">
    <citation type="submission" date="2019-01" db="EMBL/GenBank/DDBJ databases">
        <title>Ktedonosporobacter rubrisoli SCAWS-G2.</title>
        <authorList>
            <person name="Huang Y."/>
            <person name="Yan B."/>
        </authorList>
    </citation>
    <scope>NUCLEOTIDE SEQUENCE [LARGE SCALE GENOMIC DNA]</scope>
    <source>
        <strain evidence="6 7">SCAWS-G2</strain>
    </source>
</reference>
<evidence type="ECO:0000256" key="4">
    <source>
        <dbReference type="ARBA" id="ARBA00023163"/>
    </source>
</evidence>
<evidence type="ECO:0000256" key="2">
    <source>
        <dbReference type="ARBA" id="ARBA00023015"/>
    </source>
</evidence>
<dbReference type="Proteomes" id="UP000290365">
    <property type="component" value="Chromosome"/>
</dbReference>
<gene>
    <name evidence="6" type="ORF">EPA93_35610</name>
</gene>
<keyword evidence="3 6" id="KW-0238">DNA-binding</keyword>
<dbReference type="InterPro" id="IPR007324">
    <property type="entry name" value="Sugar-bd_dom_put"/>
</dbReference>
<accession>A0A4P6JZT4</accession>
<dbReference type="Gene3D" id="1.10.10.60">
    <property type="entry name" value="Homeodomain-like"/>
    <property type="match status" value="1"/>
</dbReference>
<evidence type="ECO:0000256" key="1">
    <source>
        <dbReference type="ARBA" id="ARBA00010466"/>
    </source>
</evidence>
<feature type="domain" description="Sugar-binding" evidence="5">
    <location>
        <begin position="78"/>
        <end position="341"/>
    </location>
</feature>
<dbReference type="GO" id="GO:0003677">
    <property type="term" value="F:DNA binding"/>
    <property type="evidence" value="ECO:0007669"/>
    <property type="project" value="UniProtKB-KW"/>
</dbReference>
<keyword evidence="4" id="KW-0804">Transcription</keyword>
<evidence type="ECO:0000259" key="5">
    <source>
        <dbReference type="Pfam" id="PF04198"/>
    </source>
</evidence>
<dbReference type="Pfam" id="PF04198">
    <property type="entry name" value="Sugar-bind"/>
    <property type="match status" value="1"/>
</dbReference>
<name>A0A4P6JZT4_KTERU</name>
<dbReference type="EMBL" id="CP035758">
    <property type="protein sequence ID" value="QBD81012.1"/>
    <property type="molecule type" value="Genomic_DNA"/>
</dbReference>
<evidence type="ECO:0000313" key="6">
    <source>
        <dbReference type="EMBL" id="QBD81012.1"/>
    </source>
</evidence>
<dbReference type="InterPro" id="IPR037171">
    <property type="entry name" value="NagB/RpiA_transferase-like"/>
</dbReference>
<protein>
    <submittedName>
        <fullName evidence="6">DNA-binding transcriptional regulator</fullName>
    </submittedName>
</protein>
<organism evidence="6 7">
    <name type="scientific">Ktedonosporobacter rubrisoli</name>
    <dbReference type="NCBI Taxonomy" id="2509675"/>
    <lineage>
        <taxon>Bacteria</taxon>
        <taxon>Bacillati</taxon>
        <taxon>Chloroflexota</taxon>
        <taxon>Ktedonobacteria</taxon>
        <taxon>Ktedonobacterales</taxon>
        <taxon>Ktedonosporobacteraceae</taxon>
        <taxon>Ktedonosporobacter</taxon>
    </lineage>
</organism>
<keyword evidence="7" id="KW-1185">Reference proteome</keyword>